<dbReference type="AlphaFoldDB" id="A0A455T553"/>
<sequence>MSNQQQPESQGPRPTAYLARGHDLFRGLEGKPIIGSTPNQRYLGRIVLEVWEPLRAGKHPEEMAYIISPARGVSSDELFLRATRAMNTELERRRKK</sequence>
<gene>
    <name evidence="1" type="ORF">KTA_18940</name>
</gene>
<accession>A0A455T553</accession>
<proteinExistence type="predicted"/>
<name>A0A455T553_9CHLR</name>
<protein>
    <submittedName>
        <fullName evidence="1">Uncharacterized protein</fullName>
    </submittedName>
</protein>
<organism evidence="1">
    <name type="scientific">Thermogemmatispora argillosa</name>
    <dbReference type="NCBI Taxonomy" id="2045280"/>
    <lineage>
        <taxon>Bacteria</taxon>
        <taxon>Bacillati</taxon>
        <taxon>Chloroflexota</taxon>
        <taxon>Ktedonobacteria</taxon>
        <taxon>Thermogemmatisporales</taxon>
        <taxon>Thermogemmatisporaceae</taxon>
        <taxon>Thermogemmatispora</taxon>
    </lineage>
</organism>
<dbReference type="EMBL" id="AP019377">
    <property type="protein sequence ID" value="BBH93695.1"/>
    <property type="molecule type" value="Genomic_DNA"/>
</dbReference>
<evidence type="ECO:0000313" key="1">
    <source>
        <dbReference type="EMBL" id="BBH93695.1"/>
    </source>
</evidence>
<reference evidence="1" key="1">
    <citation type="submission" date="2018-12" db="EMBL/GenBank/DDBJ databases">
        <title>Novel natural products biosynthetic potential of the class Ktedonobacteria.</title>
        <authorList>
            <person name="Zheng Y."/>
            <person name="Saitou A."/>
            <person name="Wang C.M."/>
            <person name="Toyoda A."/>
            <person name="Minakuchi Y."/>
            <person name="Sekiguchi Y."/>
            <person name="Ueda K."/>
            <person name="Takano H."/>
            <person name="Sakai Y."/>
            <person name="Yokota A."/>
            <person name="Yabe S."/>
        </authorList>
    </citation>
    <scope>NUCLEOTIDE SEQUENCE</scope>
    <source>
        <strain evidence="1">A3-2</strain>
    </source>
</reference>